<feature type="compositionally biased region" description="Acidic residues" evidence="5">
    <location>
        <begin position="92"/>
        <end position="101"/>
    </location>
</feature>
<dbReference type="EMBL" id="NRDI02000010">
    <property type="protein sequence ID" value="KAI1513062.1"/>
    <property type="molecule type" value="Genomic_DNA"/>
</dbReference>
<evidence type="ECO:0000313" key="10">
    <source>
        <dbReference type="Proteomes" id="UP000249757"/>
    </source>
</evidence>
<accession>A0A2W1FLF9</accession>
<reference evidence="7 9" key="1">
    <citation type="journal article" date="2018" name="BMC Genomics">
        <title>Comparative genomics of the wheat fungal pathogen Pyrenophora tritici-repentis reveals chromosomal variations and genome plasticity.</title>
        <authorList>
            <person name="Moolhuijzen P."/>
            <person name="See P.T."/>
            <person name="Hane J.K."/>
            <person name="Shi G."/>
            <person name="Liu Z."/>
            <person name="Oliver R.P."/>
            <person name="Moffat C.S."/>
        </authorList>
    </citation>
    <scope>NUCLEOTIDE SEQUENCE [LARGE SCALE GENOMIC DNA]</scope>
    <source>
        <strain evidence="7">M4</strain>
    </source>
</reference>
<proteinExistence type="predicted"/>
<reference evidence="10" key="4">
    <citation type="journal article" date="2022" name="Microb. Genom.">
        <title>A global pangenome for the wheat fungal pathogen Pyrenophora tritici-repentis and prediction of effector protein structural homology.</title>
        <authorList>
            <person name="Moolhuijzen P.M."/>
            <person name="See P.T."/>
            <person name="Shi G."/>
            <person name="Powell H.R."/>
            <person name="Cockram J."/>
            <person name="Jorgensen L.N."/>
            <person name="Benslimane H."/>
            <person name="Strelkov S.E."/>
            <person name="Turner J."/>
            <person name="Liu Z."/>
            <person name="Moffat C.S."/>
        </authorList>
    </citation>
    <scope>NUCLEOTIDE SEQUENCE [LARGE SCALE GENOMIC DNA]</scope>
</reference>
<comment type="caution">
    <text evidence="7">The sequence shown here is derived from an EMBL/GenBank/DDBJ whole genome shotgun (WGS) entry which is preliminary data.</text>
</comment>
<dbReference type="PANTHER" id="PTHR12911:SF8">
    <property type="entry name" value="KLAROID PROTEIN-RELATED"/>
    <property type="match status" value="1"/>
</dbReference>
<keyword evidence="4" id="KW-0472">Membrane</keyword>
<dbReference type="AlphaFoldDB" id="A0A2W1FLF9"/>
<feature type="region of interest" description="Disordered" evidence="5">
    <location>
        <begin position="1"/>
        <end position="244"/>
    </location>
</feature>
<dbReference type="OrthoDB" id="342281at2759"/>
<feature type="compositionally biased region" description="Polar residues" evidence="5">
    <location>
        <begin position="32"/>
        <end position="49"/>
    </location>
</feature>
<protein>
    <submittedName>
        <fullName evidence="7">Spindle pole body-associated protein sad1</fullName>
    </submittedName>
</protein>
<reference evidence="8" key="2">
    <citation type="submission" date="2021-05" db="EMBL/GenBank/DDBJ databases">
        <authorList>
            <person name="Moolhuijzen P.M."/>
            <person name="Moffat C.S."/>
        </authorList>
    </citation>
    <scope>NUCLEOTIDE SEQUENCE</scope>
    <source>
        <strain evidence="8">86-124</strain>
    </source>
</reference>
<dbReference type="Pfam" id="PF07738">
    <property type="entry name" value="Sad1_UNC"/>
    <property type="match status" value="1"/>
</dbReference>
<dbReference type="OMA" id="PGDCWCS"/>
<dbReference type="PROSITE" id="PS51469">
    <property type="entry name" value="SUN"/>
    <property type="match status" value="1"/>
</dbReference>
<evidence type="ECO:0000256" key="2">
    <source>
        <dbReference type="ARBA" id="ARBA00022692"/>
    </source>
</evidence>
<dbReference type="InterPro" id="IPR045119">
    <property type="entry name" value="SUN1-5"/>
</dbReference>
<feature type="domain" description="SUN" evidence="6">
    <location>
        <begin position="609"/>
        <end position="800"/>
    </location>
</feature>
<dbReference type="Proteomes" id="UP000249757">
    <property type="component" value="Unassembled WGS sequence"/>
</dbReference>
<dbReference type="InterPro" id="IPR012919">
    <property type="entry name" value="SUN_dom"/>
</dbReference>
<evidence type="ECO:0000259" key="6">
    <source>
        <dbReference type="PROSITE" id="PS51469"/>
    </source>
</evidence>
<organism evidence="7 9">
    <name type="scientific">Pyrenophora tritici-repentis</name>
    <dbReference type="NCBI Taxonomy" id="45151"/>
    <lineage>
        <taxon>Eukaryota</taxon>
        <taxon>Fungi</taxon>
        <taxon>Dikarya</taxon>
        <taxon>Ascomycota</taxon>
        <taxon>Pezizomycotina</taxon>
        <taxon>Dothideomycetes</taxon>
        <taxon>Pleosporomycetidae</taxon>
        <taxon>Pleosporales</taxon>
        <taxon>Pleosporineae</taxon>
        <taxon>Pleosporaceae</taxon>
        <taxon>Pyrenophora</taxon>
    </lineage>
</organism>
<dbReference type="EMBL" id="NQIK02000001">
    <property type="protein sequence ID" value="KAF7579190.1"/>
    <property type="molecule type" value="Genomic_DNA"/>
</dbReference>
<evidence type="ECO:0000313" key="9">
    <source>
        <dbReference type="Proteomes" id="UP000245464"/>
    </source>
</evidence>
<sequence length="812" mass="89784">MSSRVNADEPTPYRRSSRLSARASSVAAESAITNATSSGVKRSKTTLTKVSARRSNAYGASGRVGNPDKLTAGPTTGFAQAFQNQRGQSTDREDDDSEEEEAKGNDTDELAGRPQTAFMKQAHHAGQFAPSSKSKAAPGYSFIDSDDLTPSEDELAASSVGNTTKSFGPSHETGMLVSQDPFAGFQIPDESPFTKPVGPIRRPASRTINGSRTQAPTPVQAQIPAPAKTSIQSKTPTQVKTPTQAQIPIKSFVRSQAHVKPAPAQVPARVTPTGLEQSIDEVVAEEQARLQRDGPPSSQPQSQSQSLRQPSRRRPHHKGVAELNAWIGDVEASDDEEDEPVWPWKKLSTWAFWGLALSLLLAWALSSMMATEHAESSLRTPSLVKAVGDRVVYTYDQVAAYISPPTGPSEMDQEIDRVKAYKANGEDHFLWARMSNMDTKNDRRISELRTALLELKDQLPDMMLMRREQDGSLRISDEFWHALLSKARSSESDSEWARFLADSKGKLRDLFDPSVHHERGNTETWAEAVTRDEFVRHMEKQYHNITSRVDKKVEEAIRAQSAQIKTTMQAEAKKMMMDQIHLHALAQANLVANYESHLTKPNYFSPGLGAIIDPDMSSTTFYDRPGRLAEVARRLSWLPRRNPPVAALTKWEEPGDCWCSAGQSQGSTGQAQLAVKLARPVIPKQVTIEHIPMSMVPARNISNAPRDIELWVQTDTPINAYYSHRQVSCKDPPPESVSPAISWKCLGSFKYNIHASNHLQTFDLAGEPSEPIRNTILRVTSNWGASHTCLYQVRLHGTDADSDYEYPVGLMD</sequence>
<name>A0A2W1FLF9_9PLEO</name>
<dbReference type="GO" id="GO:0034993">
    <property type="term" value="C:meiotic nuclear membrane microtubule tethering complex"/>
    <property type="evidence" value="ECO:0007669"/>
    <property type="project" value="TreeGrafter"/>
</dbReference>
<evidence type="ECO:0000256" key="3">
    <source>
        <dbReference type="ARBA" id="ARBA00022989"/>
    </source>
</evidence>
<keyword evidence="2" id="KW-0812">Transmembrane</keyword>
<dbReference type="PANTHER" id="PTHR12911">
    <property type="entry name" value="SAD1/UNC-84-LIKE PROTEIN-RELATED"/>
    <property type="match status" value="1"/>
</dbReference>
<evidence type="ECO:0000313" key="7">
    <source>
        <dbReference type="EMBL" id="KAF7579190.1"/>
    </source>
</evidence>
<evidence type="ECO:0000256" key="4">
    <source>
        <dbReference type="ARBA" id="ARBA00023136"/>
    </source>
</evidence>
<dbReference type="Gene3D" id="2.60.120.260">
    <property type="entry name" value="Galactose-binding domain-like"/>
    <property type="match status" value="1"/>
</dbReference>
<evidence type="ECO:0000256" key="1">
    <source>
        <dbReference type="ARBA" id="ARBA00004370"/>
    </source>
</evidence>
<gene>
    <name evidence="8" type="ORF">Ptr86124_008082</name>
    <name evidence="7" type="ORF">PtrM4_034300</name>
</gene>
<feature type="compositionally biased region" description="Polar residues" evidence="5">
    <location>
        <begin position="229"/>
        <end position="244"/>
    </location>
</feature>
<dbReference type="Proteomes" id="UP000245464">
    <property type="component" value="Chromosome 1"/>
</dbReference>
<evidence type="ECO:0000313" key="8">
    <source>
        <dbReference type="EMBL" id="KAI1513062.1"/>
    </source>
</evidence>
<comment type="subcellular location">
    <subcellularLocation>
        <location evidence="1">Membrane</location>
    </subcellularLocation>
</comment>
<keyword evidence="3" id="KW-1133">Transmembrane helix</keyword>
<feature type="compositionally biased region" description="Low complexity" evidence="5">
    <location>
        <begin position="18"/>
        <end position="31"/>
    </location>
</feature>
<evidence type="ECO:0000256" key="5">
    <source>
        <dbReference type="SAM" id="MobiDB-lite"/>
    </source>
</evidence>
<keyword evidence="10" id="KW-1185">Reference proteome</keyword>
<feature type="compositionally biased region" description="Polar residues" evidence="5">
    <location>
        <begin position="73"/>
        <end position="88"/>
    </location>
</feature>
<feature type="compositionally biased region" description="Acidic residues" evidence="5">
    <location>
        <begin position="144"/>
        <end position="155"/>
    </location>
</feature>
<feature type="compositionally biased region" description="Low complexity" evidence="5">
    <location>
        <begin position="295"/>
        <end position="309"/>
    </location>
</feature>
<feature type="region of interest" description="Disordered" evidence="5">
    <location>
        <begin position="286"/>
        <end position="317"/>
    </location>
</feature>
<dbReference type="GO" id="GO:0043495">
    <property type="term" value="F:protein-membrane adaptor activity"/>
    <property type="evidence" value="ECO:0007669"/>
    <property type="project" value="TreeGrafter"/>
</dbReference>
<reference evidence="8" key="3">
    <citation type="journal article" date="2022" name="bioRxiv">
        <title>A global pangenome for the wheat fungal pathogen Pyrenophora tritici-repentis and prediction of effector protein structural homology.</title>
        <authorList>
            <person name="Moolhuijzen P."/>
            <person name="See P.T."/>
            <person name="Shi G."/>
            <person name="Powell H.R."/>
            <person name="Cockram J."/>
            <person name="Jorgensen L.N."/>
            <person name="Benslimane H."/>
            <person name="Strelkov S.E."/>
            <person name="Turner J."/>
            <person name="Liu Z."/>
            <person name="Moffat C.S."/>
        </authorList>
    </citation>
    <scope>NUCLEOTIDE SEQUENCE</scope>
    <source>
        <strain evidence="8">86-124</strain>
    </source>
</reference>
<feature type="compositionally biased region" description="Polar residues" evidence="5">
    <location>
        <begin position="206"/>
        <end position="220"/>
    </location>
</feature>